<proteinExistence type="predicted"/>
<evidence type="ECO:0000313" key="4">
    <source>
        <dbReference type="Proteomes" id="UP000663828"/>
    </source>
</evidence>
<sequence>MQLERRQLVFIIFGWFICPSFELSCIQCTSPVERITQNWDHSCLDGTLASVACKKPNNESSEPFLNCVSALYRIGLNTNGGKKS</sequence>
<feature type="signal peptide" evidence="1">
    <location>
        <begin position="1"/>
        <end position="22"/>
    </location>
</feature>
<gene>
    <name evidence="2" type="ORF">EDS130_LOCUS3188</name>
    <name evidence="3" type="ORF">XAT740_LOCUS30291</name>
</gene>
<keyword evidence="1" id="KW-0732">Signal</keyword>
<dbReference type="AlphaFoldDB" id="A0A815FP17"/>
<evidence type="ECO:0000313" key="3">
    <source>
        <dbReference type="EMBL" id="CAF1328272.1"/>
    </source>
</evidence>
<keyword evidence="4" id="KW-1185">Reference proteome</keyword>
<dbReference type="OrthoDB" id="10019010at2759"/>
<feature type="chain" id="PRO_5036227458" evidence="1">
    <location>
        <begin position="23"/>
        <end position="84"/>
    </location>
</feature>
<organism evidence="3 4">
    <name type="scientific">Adineta ricciae</name>
    <name type="common">Rotifer</name>
    <dbReference type="NCBI Taxonomy" id="249248"/>
    <lineage>
        <taxon>Eukaryota</taxon>
        <taxon>Metazoa</taxon>
        <taxon>Spiralia</taxon>
        <taxon>Gnathifera</taxon>
        <taxon>Rotifera</taxon>
        <taxon>Eurotatoria</taxon>
        <taxon>Bdelloidea</taxon>
        <taxon>Adinetida</taxon>
        <taxon>Adinetidae</taxon>
        <taxon>Adineta</taxon>
    </lineage>
</organism>
<dbReference type="Proteomes" id="UP000663852">
    <property type="component" value="Unassembled WGS sequence"/>
</dbReference>
<protein>
    <submittedName>
        <fullName evidence="3">Uncharacterized protein</fullName>
    </submittedName>
</protein>
<name>A0A815FP17_ADIRI</name>
<reference evidence="3" key="1">
    <citation type="submission" date="2021-02" db="EMBL/GenBank/DDBJ databases">
        <authorList>
            <person name="Nowell W R."/>
        </authorList>
    </citation>
    <scope>NUCLEOTIDE SEQUENCE</scope>
</reference>
<dbReference type="EMBL" id="CAJNOR010002689">
    <property type="protein sequence ID" value="CAF1328272.1"/>
    <property type="molecule type" value="Genomic_DNA"/>
</dbReference>
<dbReference type="EMBL" id="CAJNOJ010000008">
    <property type="protein sequence ID" value="CAF0768808.1"/>
    <property type="molecule type" value="Genomic_DNA"/>
</dbReference>
<accession>A0A815FP17</accession>
<evidence type="ECO:0000256" key="1">
    <source>
        <dbReference type="SAM" id="SignalP"/>
    </source>
</evidence>
<evidence type="ECO:0000313" key="2">
    <source>
        <dbReference type="EMBL" id="CAF0768808.1"/>
    </source>
</evidence>
<comment type="caution">
    <text evidence="3">The sequence shown here is derived from an EMBL/GenBank/DDBJ whole genome shotgun (WGS) entry which is preliminary data.</text>
</comment>
<dbReference type="Proteomes" id="UP000663828">
    <property type="component" value="Unassembled WGS sequence"/>
</dbReference>